<protein>
    <submittedName>
        <fullName evidence="1">Uncharacterized protein</fullName>
    </submittedName>
</protein>
<evidence type="ECO:0000313" key="1">
    <source>
        <dbReference type="EMBL" id="BCJ65704.1"/>
    </source>
</evidence>
<accession>A0A810MZ16</accession>
<evidence type="ECO:0000313" key="2">
    <source>
        <dbReference type="Proteomes" id="UP000680866"/>
    </source>
</evidence>
<reference evidence="1" key="1">
    <citation type="submission" date="2020-08" db="EMBL/GenBank/DDBJ databases">
        <title>Whole genome shotgun sequence of Polymorphospora rubra NBRC 101157.</title>
        <authorList>
            <person name="Komaki H."/>
            <person name="Tamura T."/>
        </authorList>
    </citation>
    <scope>NUCLEOTIDE SEQUENCE</scope>
    <source>
        <strain evidence="1">NBRC 101157</strain>
    </source>
</reference>
<dbReference type="EMBL" id="AP023359">
    <property type="protein sequence ID" value="BCJ65704.1"/>
    <property type="molecule type" value="Genomic_DNA"/>
</dbReference>
<dbReference type="RefSeq" id="WP_212825317.1">
    <property type="nucleotide sequence ID" value="NZ_AP023359.1"/>
</dbReference>
<gene>
    <name evidence="1" type="ORF">Prubr_27250</name>
</gene>
<organism evidence="1 2">
    <name type="scientific">Polymorphospora rubra</name>
    <dbReference type="NCBI Taxonomy" id="338584"/>
    <lineage>
        <taxon>Bacteria</taxon>
        <taxon>Bacillati</taxon>
        <taxon>Actinomycetota</taxon>
        <taxon>Actinomycetes</taxon>
        <taxon>Micromonosporales</taxon>
        <taxon>Micromonosporaceae</taxon>
        <taxon>Polymorphospora</taxon>
    </lineage>
</organism>
<keyword evidence="2" id="KW-1185">Reference proteome</keyword>
<proteinExistence type="predicted"/>
<sequence length="166" mass="18065">MTARVQWMWTTPILLEDLSDQLSPDDLASLRDAADDELVDVAAAFNLLDGLAAAFGNTTTRWSCHVQELASGDYRSPGYDAAYVYAYLVLNRIEGTPHENSGNIVFADPRAGIQNVFVPGMPWNKAISMRAEPGRLVGAPGWVSSMITPLATGETLALLQIRGWRA</sequence>
<dbReference type="KEGG" id="pry:Prubr_27250"/>
<name>A0A810MZ16_9ACTN</name>
<dbReference type="AlphaFoldDB" id="A0A810MZ16"/>
<dbReference type="Proteomes" id="UP000680866">
    <property type="component" value="Chromosome"/>
</dbReference>